<dbReference type="GO" id="GO:0008270">
    <property type="term" value="F:zinc ion binding"/>
    <property type="evidence" value="ECO:0007669"/>
    <property type="project" value="UniProtKB-KW"/>
</dbReference>
<organism evidence="8 9">
    <name type="scientific">Trichonephila clavata</name>
    <name type="common">Joro spider</name>
    <name type="synonym">Nephila clavata</name>
    <dbReference type="NCBI Taxonomy" id="2740835"/>
    <lineage>
        <taxon>Eukaryota</taxon>
        <taxon>Metazoa</taxon>
        <taxon>Ecdysozoa</taxon>
        <taxon>Arthropoda</taxon>
        <taxon>Chelicerata</taxon>
        <taxon>Arachnida</taxon>
        <taxon>Araneae</taxon>
        <taxon>Araneomorphae</taxon>
        <taxon>Entelegynae</taxon>
        <taxon>Araneoidea</taxon>
        <taxon>Nephilidae</taxon>
        <taxon>Trichonephila</taxon>
    </lineage>
</organism>
<gene>
    <name evidence="8" type="primary">AVEN_2942_2</name>
    <name evidence="8" type="ORF">TNCT_536241</name>
</gene>
<comment type="caution">
    <text evidence="8">The sequence shown here is derived from an EMBL/GenBank/DDBJ whole genome shotgun (WGS) entry which is preliminary data.</text>
</comment>
<keyword evidence="2 5" id="KW-0863">Zinc-finger</keyword>
<dbReference type="OrthoDB" id="6413279at2759"/>
<evidence type="ECO:0000256" key="1">
    <source>
        <dbReference type="ARBA" id="ARBA00022723"/>
    </source>
</evidence>
<dbReference type="PROSITE" id="PS50950">
    <property type="entry name" value="ZF_THAP"/>
    <property type="match status" value="1"/>
</dbReference>
<reference evidence="8" key="1">
    <citation type="submission" date="2020-07" db="EMBL/GenBank/DDBJ databases">
        <title>Multicomponent nature underlies the extraordinary mechanical properties of spider dragline silk.</title>
        <authorList>
            <person name="Kono N."/>
            <person name="Nakamura H."/>
            <person name="Mori M."/>
            <person name="Yoshida Y."/>
            <person name="Ohtoshi R."/>
            <person name="Malay A.D."/>
            <person name="Moran D.A.P."/>
            <person name="Tomita M."/>
            <person name="Numata K."/>
            <person name="Arakawa K."/>
        </authorList>
    </citation>
    <scope>NUCLEOTIDE SEQUENCE</scope>
</reference>
<sequence>MVMCGMIGCSNRSGRDRVSFFRLPGTQRAADPAKKDLQLLRRAMWLTRICREDIVKDEKKLRHFRICNRHFIRNVPAALKDINDPDWAPTLFLGHNYFKPRRNGDKKRSGNEVEDMLYDPSLGRKWHPLLKQKKYYEETKLDEAFDLIEWRSSLKRRNPKTSNEESESHEKSHNSNSVTIIYLRCERN</sequence>
<evidence type="ECO:0000256" key="3">
    <source>
        <dbReference type="ARBA" id="ARBA00022833"/>
    </source>
</evidence>
<keyword evidence="3" id="KW-0862">Zinc</keyword>
<keyword evidence="9" id="KW-1185">Reference proteome</keyword>
<keyword evidence="1" id="KW-0479">Metal-binding</keyword>
<keyword evidence="4 5" id="KW-0238">DNA-binding</keyword>
<feature type="region of interest" description="Disordered" evidence="6">
    <location>
        <begin position="156"/>
        <end position="175"/>
    </location>
</feature>
<evidence type="ECO:0000313" key="9">
    <source>
        <dbReference type="Proteomes" id="UP000887116"/>
    </source>
</evidence>
<evidence type="ECO:0000259" key="7">
    <source>
        <dbReference type="PROSITE" id="PS50950"/>
    </source>
</evidence>
<dbReference type="InterPro" id="IPR006612">
    <property type="entry name" value="THAP_Znf"/>
</dbReference>
<dbReference type="SUPFAM" id="SSF57716">
    <property type="entry name" value="Glucocorticoid receptor-like (DNA-binding domain)"/>
    <property type="match status" value="1"/>
</dbReference>
<evidence type="ECO:0000313" key="8">
    <source>
        <dbReference type="EMBL" id="GFR18570.1"/>
    </source>
</evidence>
<dbReference type="EMBL" id="BMAO01037550">
    <property type="protein sequence ID" value="GFR18570.1"/>
    <property type="molecule type" value="Genomic_DNA"/>
</dbReference>
<evidence type="ECO:0000256" key="6">
    <source>
        <dbReference type="SAM" id="MobiDB-lite"/>
    </source>
</evidence>
<feature type="domain" description="THAP-type" evidence="7">
    <location>
        <begin position="1"/>
        <end position="92"/>
    </location>
</feature>
<dbReference type="Proteomes" id="UP000887116">
    <property type="component" value="Unassembled WGS sequence"/>
</dbReference>
<dbReference type="GO" id="GO:0003677">
    <property type="term" value="F:DNA binding"/>
    <property type="evidence" value="ECO:0007669"/>
    <property type="project" value="UniProtKB-UniRule"/>
</dbReference>
<protein>
    <submittedName>
        <fullName evidence="8">THAP-type domain-containing protein</fullName>
    </submittedName>
</protein>
<accession>A0A8X6J3K8</accession>
<evidence type="ECO:0000256" key="4">
    <source>
        <dbReference type="ARBA" id="ARBA00023125"/>
    </source>
</evidence>
<feature type="compositionally biased region" description="Basic and acidic residues" evidence="6">
    <location>
        <begin position="162"/>
        <end position="173"/>
    </location>
</feature>
<evidence type="ECO:0000256" key="2">
    <source>
        <dbReference type="ARBA" id="ARBA00022771"/>
    </source>
</evidence>
<name>A0A8X6J3K8_TRICU</name>
<dbReference type="SMART" id="SM00980">
    <property type="entry name" value="THAP"/>
    <property type="match status" value="1"/>
</dbReference>
<evidence type="ECO:0000256" key="5">
    <source>
        <dbReference type="PROSITE-ProRule" id="PRU00309"/>
    </source>
</evidence>
<proteinExistence type="predicted"/>
<dbReference type="Pfam" id="PF05485">
    <property type="entry name" value="THAP"/>
    <property type="match status" value="1"/>
</dbReference>
<dbReference type="AlphaFoldDB" id="A0A8X6J3K8"/>